<dbReference type="CDD" id="cd17324">
    <property type="entry name" value="MFS_NepI_like"/>
    <property type="match status" value="1"/>
</dbReference>
<dbReference type="AlphaFoldDB" id="Q98A28"/>
<feature type="transmembrane region" description="Helical" evidence="7">
    <location>
        <begin position="161"/>
        <end position="181"/>
    </location>
</feature>
<evidence type="ECO:0000256" key="5">
    <source>
        <dbReference type="ARBA" id="ARBA00023136"/>
    </source>
</evidence>
<feature type="domain" description="Major facilitator superfamily (MFS) profile" evidence="8">
    <location>
        <begin position="96"/>
        <end position="471"/>
    </location>
</feature>
<dbReference type="InterPro" id="IPR036259">
    <property type="entry name" value="MFS_trans_sf"/>
</dbReference>
<feature type="transmembrane region" description="Helical" evidence="7">
    <location>
        <begin position="248"/>
        <end position="270"/>
    </location>
</feature>
<proteinExistence type="predicted"/>
<sequence length="475" mass="49202">MTRFPTTTSSSGPRKGPSICAPHRHKISRSDEHPLVRAMPQGMALLALIRVNAATRVCSTSKLETLLMTESATGFMDGVLHDPKQPDQRSGPAWGAVISLALGTFGLVTAEFLPASVLTPLAHDLSITEGAVGQALTTTAIVGAISAPTMAVITRPLDRRIVIWAMTLLLILSNVLSAVAGSLPVLLAARVVLGIALGGFWSISAALAMRLVPSHLLRRAMSIILTGVTCATVCAAPIGAYVGDIWGWRTAFMIAAVVGAVTLVVQLITIPRLPPIGVASFRSLLDVAKNPMIKVAMLVVLLVASGHFAGFTYIRAFLEKFPALDIETISLVLLVFGIGGFFGNLAGGFLAEHSLKAAAALPPLFIAMATVSLLTLGASAWATAIAVTVWGFAFGAVPVGLQTWMVLHAAPEQAESAGGLMAATFQVAIAAGAIFGGLLMDNAGVASSLAYSAVASFLGALTVFLLGPKREPQTT</sequence>
<name>Q98A28_RHILO</name>
<feature type="transmembrane region" description="Helical" evidence="7">
    <location>
        <begin position="93"/>
        <end position="115"/>
    </location>
</feature>
<evidence type="ECO:0000256" key="2">
    <source>
        <dbReference type="ARBA" id="ARBA00022475"/>
    </source>
</evidence>
<dbReference type="SUPFAM" id="SSF103473">
    <property type="entry name" value="MFS general substrate transporter"/>
    <property type="match status" value="1"/>
</dbReference>
<dbReference type="GO" id="GO:0022857">
    <property type="term" value="F:transmembrane transporter activity"/>
    <property type="evidence" value="ECO:0007669"/>
    <property type="project" value="InterPro"/>
</dbReference>
<comment type="subcellular location">
    <subcellularLocation>
        <location evidence="1">Cell membrane</location>
        <topology evidence="1">Multi-pass membrane protein</topology>
    </subcellularLocation>
</comment>
<evidence type="ECO:0000256" key="1">
    <source>
        <dbReference type="ARBA" id="ARBA00004651"/>
    </source>
</evidence>
<dbReference type="PANTHER" id="PTHR43124:SF5">
    <property type="entry name" value="PURINE RIBONUCLEOSIDE EFFLUX PUMP NEPI"/>
    <property type="match status" value="1"/>
</dbReference>
<evidence type="ECO:0000259" key="8">
    <source>
        <dbReference type="PROSITE" id="PS50850"/>
    </source>
</evidence>
<dbReference type="Gene3D" id="1.20.1250.20">
    <property type="entry name" value="MFS general substrate transporter like domains"/>
    <property type="match status" value="1"/>
</dbReference>
<feature type="region of interest" description="Disordered" evidence="6">
    <location>
        <begin position="1"/>
        <end position="24"/>
    </location>
</feature>
<evidence type="ECO:0000256" key="7">
    <source>
        <dbReference type="SAM" id="Phobius"/>
    </source>
</evidence>
<keyword evidence="5 7" id="KW-0472">Membrane</keyword>
<dbReference type="KEGG" id="mlo:mll6183"/>
<feature type="transmembrane region" description="Helical" evidence="7">
    <location>
        <begin position="445"/>
        <end position="466"/>
    </location>
</feature>
<protein>
    <submittedName>
        <fullName evidence="9">Mll6183 protein</fullName>
    </submittedName>
</protein>
<feature type="compositionally biased region" description="Polar residues" evidence="6">
    <location>
        <begin position="1"/>
        <end position="12"/>
    </location>
</feature>
<feature type="transmembrane region" description="Helical" evidence="7">
    <location>
        <begin position="358"/>
        <end position="378"/>
    </location>
</feature>
<evidence type="ECO:0000256" key="6">
    <source>
        <dbReference type="SAM" id="MobiDB-lite"/>
    </source>
</evidence>
<keyword evidence="3 7" id="KW-0812">Transmembrane</keyword>
<dbReference type="GO" id="GO:0005886">
    <property type="term" value="C:plasma membrane"/>
    <property type="evidence" value="ECO:0007669"/>
    <property type="project" value="UniProtKB-SubCell"/>
</dbReference>
<keyword evidence="2" id="KW-1003">Cell membrane</keyword>
<dbReference type="EMBL" id="BA000012">
    <property type="protein sequence ID" value="BAB52516.1"/>
    <property type="molecule type" value="Genomic_DNA"/>
</dbReference>
<keyword evidence="4 7" id="KW-1133">Transmembrane helix</keyword>
<dbReference type="InterPro" id="IPR020846">
    <property type="entry name" value="MFS_dom"/>
</dbReference>
<feature type="transmembrane region" description="Helical" evidence="7">
    <location>
        <begin position="220"/>
        <end position="242"/>
    </location>
</feature>
<feature type="transmembrane region" description="Helical" evidence="7">
    <location>
        <begin position="419"/>
        <end position="439"/>
    </location>
</feature>
<dbReference type="PANTHER" id="PTHR43124">
    <property type="entry name" value="PURINE EFFLUX PUMP PBUE"/>
    <property type="match status" value="1"/>
</dbReference>
<feature type="transmembrane region" description="Helical" evidence="7">
    <location>
        <begin position="384"/>
        <end position="407"/>
    </location>
</feature>
<evidence type="ECO:0000256" key="3">
    <source>
        <dbReference type="ARBA" id="ARBA00022692"/>
    </source>
</evidence>
<evidence type="ECO:0000313" key="10">
    <source>
        <dbReference type="Proteomes" id="UP000000552"/>
    </source>
</evidence>
<gene>
    <name evidence="9" type="ordered locus">mll6183</name>
</gene>
<dbReference type="InterPro" id="IPR011701">
    <property type="entry name" value="MFS"/>
</dbReference>
<dbReference type="InterPro" id="IPR050189">
    <property type="entry name" value="MFS_Efflux_Transporters"/>
</dbReference>
<feature type="transmembrane region" description="Helical" evidence="7">
    <location>
        <begin position="291"/>
        <end position="309"/>
    </location>
</feature>
<dbReference type="eggNOG" id="COG2814">
    <property type="taxonomic scope" value="Bacteria"/>
</dbReference>
<organism evidence="9 10">
    <name type="scientific">Mesorhizobium japonicum (strain LMG 29417 / CECT 9101 / MAFF 303099)</name>
    <name type="common">Mesorhizobium loti (strain MAFF 303099)</name>
    <dbReference type="NCBI Taxonomy" id="266835"/>
    <lineage>
        <taxon>Bacteria</taxon>
        <taxon>Pseudomonadati</taxon>
        <taxon>Pseudomonadota</taxon>
        <taxon>Alphaproteobacteria</taxon>
        <taxon>Hyphomicrobiales</taxon>
        <taxon>Phyllobacteriaceae</taxon>
        <taxon>Mesorhizobium</taxon>
    </lineage>
</organism>
<evidence type="ECO:0000313" key="9">
    <source>
        <dbReference type="EMBL" id="BAB52516.1"/>
    </source>
</evidence>
<dbReference type="Proteomes" id="UP000000552">
    <property type="component" value="Chromosome"/>
</dbReference>
<evidence type="ECO:0000256" key="4">
    <source>
        <dbReference type="ARBA" id="ARBA00022989"/>
    </source>
</evidence>
<dbReference type="HOGENOM" id="CLU_001265_61_1_5"/>
<reference evidence="9 10" key="1">
    <citation type="journal article" date="2000" name="DNA Res.">
        <title>Complete genome structure of the nitrogen-fixing symbiotic bacterium Mesorhizobium loti.</title>
        <authorList>
            <person name="Kaneko T."/>
            <person name="Nakamura Y."/>
            <person name="Sato S."/>
            <person name="Asamizu E."/>
            <person name="Kato T."/>
            <person name="Sasamoto S."/>
            <person name="Watanabe A."/>
            <person name="Idesawa K."/>
            <person name="Ishikawa A."/>
            <person name="Kawashima K."/>
            <person name="Kimura T."/>
            <person name="Kishida Y."/>
            <person name="Kiyokawa C."/>
            <person name="Kohara M."/>
            <person name="Matsumoto M."/>
            <person name="Matsuno A."/>
            <person name="Mochizuki Y."/>
            <person name="Nakayama S."/>
            <person name="Nakazaki N."/>
            <person name="Shimpo S."/>
            <person name="Sugimoto M."/>
            <person name="Takeuchi C."/>
            <person name="Yamada M."/>
            <person name="Tabata S."/>
        </authorList>
    </citation>
    <scope>NUCLEOTIDE SEQUENCE [LARGE SCALE GENOMIC DNA]</scope>
    <source>
        <strain evidence="10">LMG 29417 / CECT 9101 / MAFF 303099</strain>
    </source>
</reference>
<accession>Q98A28</accession>
<dbReference type="PROSITE" id="PS50850">
    <property type="entry name" value="MFS"/>
    <property type="match status" value="1"/>
</dbReference>
<feature type="transmembrane region" description="Helical" evidence="7">
    <location>
        <begin position="329"/>
        <end position="351"/>
    </location>
</feature>
<feature type="transmembrane region" description="Helical" evidence="7">
    <location>
        <begin position="135"/>
        <end position="154"/>
    </location>
</feature>
<dbReference type="Pfam" id="PF07690">
    <property type="entry name" value="MFS_1"/>
    <property type="match status" value="1"/>
</dbReference>
<feature type="transmembrane region" description="Helical" evidence="7">
    <location>
        <begin position="187"/>
        <end position="208"/>
    </location>
</feature>